<feature type="domain" description="Kazal-like" evidence="4">
    <location>
        <begin position="125"/>
        <end position="174"/>
    </location>
</feature>
<reference evidence="6" key="1">
    <citation type="submission" date="2019-12" db="UniProtKB">
        <authorList>
            <consortium name="WormBaseParasite"/>
        </authorList>
    </citation>
    <scope>IDENTIFICATION</scope>
</reference>
<dbReference type="InterPro" id="IPR036058">
    <property type="entry name" value="Kazal_dom_sf"/>
</dbReference>
<protein>
    <submittedName>
        <fullName evidence="6">Kazal-like domain-containing protein</fullName>
    </submittedName>
</protein>
<organism evidence="5 6">
    <name type="scientific">Trichuris muris</name>
    <name type="common">Mouse whipworm</name>
    <dbReference type="NCBI Taxonomy" id="70415"/>
    <lineage>
        <taxon>Eukaryota</taxon>
        <taxon>Metazoa</taxon>
        <taxon>Ecdysozoa</taxon>
        <taxon>Nematoda</taxon>
        <taxon>Enoplea</taxon>
        <taxon>Dorylaimia</taxon>
        <taxon>Trichinellida</taxon>
        <taxon>Trichuridae</taxon>
        <taxon>Trichuris</taxon>
    </lineage>
</organism>
<dbReference type="PANTHER" id="PTHR10913">
    <property type="entry name" value="FOLLISTATIN-RELATED"/>
    <property type="match status" value="1"/>
</dbReference>
<evidence type="ECO:0000256" key="3">
    <source>
        <dbReference type="ARBA" id="ARBA00023157"/>
    </source>
</evidence>
<dbReference type="SUPFAM" id="SSF100895">
    <property type="entry name" value="Kazal-type serine protease inhibitors"/>
    <property type="match status" value="3"/>
</dbReference>
<feature type="domain" description="Kazal-like" evidence="4">
    <location>
        <begin position="26"/>
        <end position="76"/>
    </location>
</feature>
<dbReference type="WBParaSite" id="TMUE_3000013656.1">
    <property type="protein sequence ID" value="TMUE_3000013656.1"/>
    <property type="gene ID" value="WBGene00302002"/>
</dbReference>
<keyword evidence="2" id="KW-0722">Serine protease inhibitor</keyword>
<evidence type="ECO:0000313" key="5">
    <source>
        <dbReference type="Proteomes" id="UP000046395"/>
    </source>
</evidence>
<dbReference type="InterPro" id="IPR002350">
    <property type="entry name" value="Kazal_dom"/>
</dbReference>
<dbReference type="PANTHER" id="PTHR10913:SF45">
    <property type="entry name" value="FOLLISTATIN, ISOFORM A-RELATED"/>
    <property type="match status" value="1"/>
</dbReference>
<dbReference type="SMART" id="SM00280">
    <property type="entry name" value="KAZAL"/>
    <property type="match status" value="3"/>
</dbReference>
<dbReference type="Pfam" id="PF07648">
    <property type="entry name" value="Kazal_2"/>
    <property type="match status" value="2"/>
</dbReference>
<sequence>MDYLLSTNYWGGDVFWNEVNDEALMQSRKTFCGCPRDYKPVCSSKGKLAQTYDNLCLLTCSQRNSFDLLYSYEGPCCQRLQCKHGEMPLCDTKGNMYRDRCTFQYSQCVEWKTRNNALRVGTACPCTYKCPNLFRPVCDTAGNTYKNKCYFLREQCYSKMAYGRVIHFYHDGQCCSRKCRKHEYHNGPICDSAGRTHKNLCAFRLFSCIARRNGQLPVRIAYLGKCRLPITSRP</sequence>
<dbReference type="PROSITE" id="PS51465">
    <property type="entry name" value="KAZAL_2"/>
    <property type="match status" value="3"/>
</dbReference>
<dbReference type="GO" id="GO:0005576">
    <property type="term" value="C:extracellular region"/>
    <property type="evidence" value="ECO:0007669"/>
    <property type="project" value="TreeGrafter"/>
</dbReference>
<dbReference type="Gene3D" id="3.30.60.30">
    <property type="match status" value="3"/>
</dbReference>
<proteinExistence type="predicted"/>
<dbReference type="Pfam" id="PF00050">
    <property type="entry name" value="Kazal_1"/>
    <property type="match status" value="2"/>
</dbReference>
<dbReference type="AlphaFoldDB" id="A0A5S6R1X9"/>
<dbReference type="CDD" id="cd00104">
    <property type="entry name" value="KAZAL_FS"/>
    <property type="match status" value="1"/>
</dbReference>
<evidence type="ECO:0000259" key="4">
    <source>
        <dbReference type="PROSITE" id="PS51465"/>
    </source>
</evidence>
<dbReference type="InterPro" id="IPR050653">
    <property type="entry name" value="Prot_Inhib_GrowthFact_Antg"/>
</dbReference>
<dbReference type="STRING" id="70415.A0A5S6R1X9"/>
<name>A0A5S6R1X9_TRIMR</name>
<dbReference type="Proteomes" id="UP000046395">
    <property type="component" value="Unassembled WGS sequence"/>
</dbReference>
<dbReference type="GO" id="GO:0030154">
    <property type="term" value="P:cell differentiation"/>
    <property type="evidence" value="ECO:0007669"/>
    <property type="project" value="TreeGrafter"/>
</dbReference>
<feature type="domain" description="Kazal-like" evidence="4">
    <location>
        <begin position="175"/>
        <end position="228"/>
    </location>
</feature>
<evidence type="ECO:0000313" key="6">
    <source>
        <dbReference type="WBParaSite" id="TMUE_3000013656.1"/>
    </source>
</evidence>
<keyword evidence="5" id="KW-1185">Reference proteome</keyword>
<evidence type="ECO:0000256" key="2">
    <source>
        <dbReference type="ARBA" id="ARBA00022900"/>
    </source>
</evidence>
<keyword evidence="1" id="KW-0646">Protease inhibitor</keyword>
<accession>A0A5S6R1X9</accession>
<keyword evidence="3" id="KW-1015">Disulfide bond</keyword>
<evidence type="ECO:0000256" key="1">
    <source>
        <dbReference type="ARBA" id="ARBA00022690"/>
    </source>
</evidence>